<comment type="caution">
    <text evidence="2">The sequence shown here is derived from an EMBL/GenBank/DDBJ whole genome shotgun (WGS) entry which is preliminary data.</text>
</comment>
<dbReference type="Pfam" id="PF09948">
    <property type="entry name" value="PpoB2"/>
    <property type="match status" value="1"/>
</dbReference>
<dbReference type="Proteomes" id="UP001596103">
    <property type="component" value="Unassembled WGS sequence"/>
</dbReference>
<feature type="transmembrane region" description="Helical" evidence="1">
    <location>
        <begin position="198"/>
        <end position="231"/>
    </location>
</feature>
<keyword evidence="3" id="KW-1185">Reference proteome</keyword>
<reference evidence="3" key="1">
    <citation type="journal article" date="2019" name="Int. J. Syst. Evol. Microbiol.">
        <title>The Global Catalogue of Microorganisms (GCM) 10K type strain sequencing project: providing services to taxonomists for standard genome sequencing and annotation.</title>
        <authorList>
            <consortium name="The Broad Institute Genomics Platform"/>
            <consortium name="The Broad Institute Genome Sequencing Center for Infectious Disease"/>
            <person name="Wu L."/>
            <person name="Ma J."/>
        </authorList>
    </citation>
    <scope>NUCLEOTIDE SEQUENCE [LARGE SCALE GENOMIC DNA]</scope>
    <source>
        <strain evidence="3">CCUG 56042</strain>
    </source>
</reference>
<gene>
    <name evidence="2" type="ORF">ACFPTO_00985</name>
</gene>
<dbReference type="InterPro" id="IPR018688">
    <property type="entry name" value="PpoB2-like"/>
</dbReference>
<keyword evidence="1" id="KW-1133">Transmembrane helix</keyword>
<protein>
    <submittedName>
        <fullName evidence="2">DUF2182 domain-containing protein</fullName>
    </submittedName>
</protein>
<organism evidence="2 3">
    <name type="scientific">Paraburkholderia denitrificans</name>
    <dbReference type="NCBI Taxonomy" id="694025"/>
    <lineage>
        <taxon>Bacteria</taxon>
        <taxon>Pseudomonadati</taxon>
        <taxon>Pseudomonadota</taxon>
        <taxon>Betaproteobacteria</taxon>
        <taxon>Burkholderiales</taxon>
        <taxon>Burkholderiaceae</taxon>
        <taxon>Paraburkholderia</taxon>
    </lineage>
</organism>
<feature type="transmembrane region" description="Helical" evidence="1">
    <location>
        <begin position="20"/>
        <end position="42"/>
    </location>
</feature>
<proteinExistence type="predicted"/>
<evidence type="ECO:0000313" key="2">
    <source>
        <dbReference type="EMBL" id="MFC5427394.1"/>
    </source>
</evidence>
<accession>A0ABW0J327</accession>
<keyword evidence="1" id="KW-0472">Membrane</keyword>
<feature type="transmembrane region" description="Helical" evidence="1">
    <location>
        <begin position="124"/>
        <end position="143"/>
    </location>
</feature>
<evidence type="ECO:0000256" key="1">
    <source>
        <dbReference type="SAM" id="Phobius"/>
    </source>
</evidence>
<evidence type="ECO:0000313" key="3">
    <source>
        <dbReference type="Proteomes" id="UP001596103"/>
    </source>
</evidence>
<dbReference type="RefSeq" id="WP_377708774.1">
    <property type="nucleotide sequence ID" value="NZ_JBHSMP010000003.1"/>
</dbReference>
<feature type="transmembrane region" description="Helical" evidence="1">
    <location>
        <begin position="243"/>
        <end position="262"/>
    </location>
</feature>
<name>A0ABW0J327_9BURK</name>
<feature type="transmembrane region" description="Helical" evidence="1">
    <location>
        <begin position="150"/>
        <end position="169"/>
    </location>
</feature>
<feature type="transmembrane region" description="Helical" evidence="1">
    <location>
        <begin position="74"/>
        <end position="98"/>
    </location>
</feature>
<keyword evidence="1" id="KW-0812">Transmembrane</keyword>
<sequence length="266" mass="27937">MRAPPVPVTGVRQQRRVRAVAWIAIAALLFCAATTLTIAACASMSSKGGMPMPGGWTMSMAWARMCGQTWRGAAASFLGMWSAMTVAMMLPALMLALWRCRAAAACAAAAQAEWFAVRVGAGYFAVWIALGVVVYPLGVALAMLEMRCPVLARAVPFAMGLVVLLAGAFQLSASKARYLACCRAAAPRHLAWREGVRLGWHCIGCCAGITAMVLVMGVMDLRVMAFAAAAITAERLVRNGERVARIVGFVVMAVGAVLLAQASGVA</sequence>
<dbReference type="EMBL" id="JBHSMP010000003">
    <property type="protein sequence ID" value="MFC5427394.1"/>
    <property type="molecule type" value="Genomic_DNA"/>
</dbReference>